<proteinExistence type="predicted"/>
<accession>A0ABD1ZHE0</accession>
<reference evidence="1 2" key="1">
    <citation type="submission" date="2024-09" db="EMBL/GenBank/DDBJ databases">
        <title>Chromosome-scale assembly of Riccia fluitans.</title>
        <authorList>
            <person name="Paukszto L."/>
            <person name="Sawicki J."/>
            <person name="Karawczyk K."/>
            <person name="Piernik-Szablinska J."/>
            <person name="Szczecinska M."/>
            <person name="Mazdziarz M."/>
        </authorList>
    </citation>
    <scope>NUCLEOTIDE SEQUENCE [LARGE SCALE GENOMIC DNA]</scope>
    <source>
        <strain evidence="1">Rf_01</strain>
        <tissue evidence="1">Aerial parts of the thallus</tissue>
    </source>
</reference>
<comment type="caution">
    <text evidence="1">The sequence shown here is derived from an EMBL/GenBank/DDBJ whole genome shotgun (WGS) entry which is preliminary data.</text>
</comment>
<evidence type="ECO:0000313" key="2">
    <source>
        <dbReference type="Proteomes" id="UP001605036"/>
    </source>
</evidence>
<dbReference type="AlphaFoldDB" id="A0ABD1ZHE0"/>
<dbReference type="Proteomes" id="UP001605036">
    <property type="component" value="Unassembled WGS sequence"/>
</dbReference>
<sequence length="83" mass="9262">MAKPSGAMMLGLEVAPPRIIAVHRRCSSEIRLDTILEDNPLVTFTEQNSPGSLSGFDWETTLSPTVRQQRFGAELSRFARFPQ</sequence>
<organism evidence="1 2">
    <name type="scientific">Riccia fluitans</name>
    <dbReference type="NCBI Taxonomy" id="41844"/>
    <lineage>
        <taxon>Eukaryota</taxon>
        <taxon>Viridiplantae</taxon>
        <taxon>Streptophyta</taxon>
        <taxon>Embryophyta</taxon>
        <taxon>Marchantiophyta</taxon>
        <taxon>Marchantiopsida</taxon>
        <taxon>Marchantiidae</taxon>
        <taxon>Marchantiales</taxon>
        <taxon>Ricciaceae</taxon>
        <taxon>Riccia</taxon>
    </lineage>
</organism>
<name>A0ABD1ZHE0_9MARC</name>
<protein>
    <submittedName>
        <fullName evidence="1">Uncharacterized protein</fullName>
    </submittedName>
</protein>
<evidence type="ECO:0000313" key="1">
    <source>
        <dbReference type="EMBL" id="KAL2650482.1"/>
    </source>
</evidence>
<keyword evidence="2" id="KW-1185">Reference proteome</keyword>
<dbReference type="EMBL" id="JBHFFA010000001">
    <property type="protein sequence ID" value="KAL2650482.1"/>
    <property type="molecule type" value="Genomic_DNA"/>
</dbReference>
<gene>
    <name evidence="1" type="ORF">R1flu_018610</name>
</gene>